<dbReference type="PANTHER" id="PTHR30461:SF23">
    <property type="entry name" value="DNA RECOMBINASE-RELATED"/>
    <property type="match status" value="1"/>
</dbReference>
<dbReference type="OrthoDB" id="7277848at2"/>
<dbReference type="RefSeq" id="WP_087208870.1">
    <property type="nucleotide sequence ID" value="NZ_CP021431.1"/>
</dbReference>
<feature type="domain" description="Recombinase" evidence="2">
    <location>
        <begin position="153"/>
        <end position="299"/>
    </location>
</feature>
<feature type="domain" description="Resolvase/invertase-type recombinase catalytic" evidence="1">
    <location>
        <begin position="6"/>
        <end position="149"/>
    </location>
</feature>
<gene>
    <name evidence="3" type="ORF">LOKVESSMR4R_02519</name>
</gene>
<dbReference type="InterPro" id="IPR006119">
    <property type="entry name" value="Resolv_N"/>
</dbReference>
<dbReference type="Gene3D" id="3.90.1750.20">
    <property type="entry name" value="Putative Large Serine Recombinase, Chain B, Domain 2"/>
    <property type="match status" value="1"/>
</dbReference>
<dbReference type="InterPro" id="IPR050639">
    <property type="entry name" value="SSR_resolvase"/>
</dbReference>
<sequence>MTGQIRAAIYARFSTDMQRDASIDDQIRSCREYAARQGLTVVETYSDRAVSGASLMRSGMQKLLQDGRSGLFDVVISEGLDRLSRNQADIAQIYQTLLFADVMIETVAEGAISEMHIGLKGTMNAIFLKDLAVKTHRGLKGRALAGKSAGGLTYGYSAVNKVAANGEPIRGDRTINAEEAAVVRRIFQDYAKGLSPKKIAEALNIAHIPGPQGGNWGTSTIHGNRDRGTGVLNNELYIGRQIWNRLRYVKDPQTGKRISRLNPESDWVITDVPDLRIIDDDLWKQVRQRQGSLKSKGTGVPVWNRRRPRTLFSGLMECGCCGSGFSKIQKDSFGCSAARNKGEAVCTNKRLIKQTELEARVLDALANNLMDPEAVKVFCEAYTAERNRLAATATHNRAGIEKELASTKRDHGKLVDAIIAGVPADQVKDKMIALDDRRKDLEAKLAVADNPPAQVRLHPKMSQTYRERVAALIRGLAESEGMEEAREALRGLIEKVVLVPREEGSGLTIQLHGALASLLMLATGASTHQVARMASGAQNAKSSAVAEFQDYDIIDKLVLVAGVGFEPTTFRL</sequence>
<dbReference type="KEGG" id="lvs:LOKVESSMR4R_02519"/>
<accession>A0A1Y0EEN4</accession>
<evidence type="ECO:0000259" key="2">
    <source>
        <dbReference type="PROSITE" id="PS51737"/>
    </source>
</evidence>
<organism evidence="3 4">
    <name type="scientific">Yoonia vestfoldensis</name>
    <dbReference type="NCBI Taxonomy" id="245188"/>
    <lineage>
        <taxon>Bacteria</taxon>
        <taxon>Pseudomonadati</taxon>
        <taxon>Pseudomonadota</taxon>
        <taxon>Alphaproteobacteria</taxon>
        <taxon>Rhodobacterales</taxon>
        <taxon>Paracoccaceae</taxon>
        <taxon>Yoonia</taxon>
    </lineage>
</organism>
<dbReference type="PROSITE" id="PS51737">
    <property type="entry name" value="RECOMBINASE_DNA_BIND"/>
    <property type="match status" value="1"/>
</dbReference>
<dbReference type="EMBL" id="CP021431">
    <property type="protein sequence ID" value="ARU01821.1"/>
    <property type="molecule type" value="Genomic_DNA"/>
</dbReference>
<dbReference type="Pfam" id="PF13408">
    <property type="entry name" value="Zn_ribbon_recom"/>
    <property type="match status" value="1"/>
</dbReference>
<dbReference type="InterPro" id="IPR011109">
    <property type="entry name" value="DNA_bind_recombinase_dom"/>
</dbReference>
<dbReference type="CDD" id="cd00338">
    <property type="entry name" value="Ser_Recombinase"/>
    <property type="match status" value="1"/>
</dbReference>
<dbReference type="GO" id="GO:0003677">
    <property type="term" value="F:DNA binding"/>
    <property type="evidence" value="ECO:0007669"/>
    <property type="project" value="InterPro"/>
</dbReference>
<dbReference type="InterPro" id="IPR036162">
    <property type="entry name" value="Resolvase-like_N_sf"/>
</dbReference>
<reference evidence="3 4" key="1">
    <citation type="submission" date="2017-05" db="EMBL/GenBank/DDBJ databases">
        <title>Genome Sequence of Loktanella vestfoldensis Strain SMR4r Isolated from a Culture of the Diatom Skeletonema marinoi.</title>
        <authorList>
            <person name="Topel M."/>
            <person name="Pinder M.I.M."/>
            <person name="Johansson O.N."/>
            <person name="Kourtchenko O."/>
            <person name="Godhe A."/>
            <person name="Clarke A.K."/>
        </authorList>
    </citation>
    <scope>NUCLEOTIDE SEQUENCE [LARGE SCALE GENOMIC DNA]</scope>
    <source>
        <strain evidence="3 4">SMR4r</strain>
    </source>
</reference>
<dbReference type="Proteomes" id="UP000195273">
    <property type="component" value="Chromosome"/>
</dbReference>
<dbReference type="SUPFAM" id="SSF53041">
    <property type="entry name" value="Resolvase-like"/>
    <property type="match status" value="1"/>
</dbReference>
<protein>
    <submittedName>
        <fullName evidence="3">Resolvase</fullName>
    </submittedName>
</protein>
<evidence type="ECO:0000313" key="4">
    <source>
        <dbReference type="Proteomes" id="UP000195273"/>
    </source>
</evidence>
<dbReference type="Pfam" id="PF07508">
    <property type="entry name" value="Recombinase"/>
    <property type="match status" value="1"/>
</dbReference>
<dbReference type="AlphaFoldDB" id="A0A1Y0EEN4"/>
<name>A0A1Y0EEN4_9RHOB</name>
<dbReference type="Pfam" id="PF00239">
    <property type="entry name" value="Resolvase"/>
    <property type="match status" value="1"/>
</dbReference>
<proteinExistence type="predicted"/>
<dbReference type="Gene3D" id="3.40.50.1390">
    <property type="entry name" value="Resolvase, N-terminal catalytic domain"/>
    <property type="match status" value="1"/>
</dbReference>
<keyword evidence="4" id="KW-1185">Reference proteome</keyword>
<evidence type="ECO:0000259" key="1">
    <source>
        <dbReference type="PROSITE" id="PS51736"/>
    </source>
</evidence>
<dbReference type="InterPro" id="IPR025827">
    <property type="entry name" value="Zn_ribbon_recom_dom"/>
</dbReference>
<evidence type="ECO:0000313" key="3">
    <source>
        <dbReference type="EMBL" id="ARU01821.1"/>
    </source>
</evidence>
<dbReference type="PROSITE" id="PS51736">
    <property type="entry name" value="RECOMBINASES_3"/>
    <property type="match status" value="1"/>
</dbReference>
<dbReference type="PANTHER" id="PTHR30461">
    <property type="entry name" value="DNA-INVERTASE FROM LAMBDOID PROPHAGE"/>
    <property type="match status" value="1"/>
</dbReference>
<dbReference type="SMART" id="SM00857">
    <property type="entry name" value="Resolvase"/>
    <property type="match status" value="1"/>
</dbReference>
<dbReference type="InterPro" id="IPR038109">
    <property type="entry name" value="DNA_bind_recomb_sf"/>
</dbReference>
<dbReference type="GO" id="GO:0000150">
    <property type="term" value="F:DNA strand exchange activity"/>
    <property type="evidence" value="ECO:0007669"/>
    <property type="project" value="InterPro"/>
</dbReference>